<reference evidence="2 3" key="1">
    <citation type="submission" date="2019-11" db="EMBL/GenBank/DDBJ databases">
        <title>Nocardia sp. nov. CT2-14 isolated from soil.</title>
        <authorList>
            <person name="Kanchanasin P."/>
            <person name="Tanasupawat S."/>
            <person name="Yuki M."/>
            <person name="Kudo T."/>
        </authorList>
    </citation>
    <scope>NUCLEOTIDE SEQUENCE [LARGE SCALE GENOMIC DNA]</scope>
    <source>
        <strain evidence="2 3">CT2-14</strain>
    </source>
</reference>
<dbReference type="AlphaFoldDB" id="A0A6I3KZB1"/>
<dbReference type="PRINTS" id="PR00377">
    <property type="entry name" value="IMPHPHTASES"/>
</dbReference>
<dbReference type="GO" id="GO:0008934">
    <property type="term" value="F:inositol monophosphate 1-phosphatase activity"/>
    <property type="evidence" value="ECO:0007669"/>
    <property type="project" value="TreeGrafter"/>
</dbReference>
<evidence type="ECO:0000313" key="3">
    <source>
        <dbReference type="Proteomes" id="UP000432464"/>
    </source>
</evidence>
<name>A0A6I3KZB1_9NOCA</name>
<dbReference type="InterPro" id="IPR000760">
    <property type="entry name" value="Inositol_monophosphatase-like"/>
</dbReference>
<keyword evidence="1" id="KW-0460">Magnesium</keyword>
<dbReference type="RefSeq" id="WP_154790467.1">
    <property type="nucleotide sequence ID" value="NZ_WMBB01000012.1"/>
</dbReference>
<dbReference type="GO" id="GO:0046872">
    <property type="term" value="F:metal ion binding"/>
    <property type="evidence" value="ECO:0007669"/>
    <property type="project" value="UniProtKB-KW"/>
</dbReference>
<dbReference type="GO" id="GO:0007165">
    <property type="term" value="P:signal transduction"/>
    <property type="evidence" value="ECO:0007669"/>
    <property type="project" value="TreeGrafter"/>
</dbReference>
<dbReference type="PANTHER" id="PTHR20854:SF4">
    <property type="entry name" value="INOSITOL-1-MONOPHOSPHATASE-RELATED"/>
    <property type="match status" value="1"/>
</dbReference>
<accession>A0A6I3KZB1</accession>
<dbReference type="EMBL" id="WMBB01000012">
    <property type="protein sequence ID" value="MTE16053.1"/>
    <property type="molecule type" value="Genomic_DNA"/>
</dbReference>
<evidence type="ECO:0000313" key="2">
    <source>
        <dbReference type="EMBL" id="MTE16053.1"/>
    </source>
</evidence>
<sequence>MDYDALSQAIAAIAEQTGAELDALARPTPPATLAELESTFDAVDSPAAERIRQRLRPLMPEAAWFAGLFTDLPEQGAVWVVDAIDGAVQYLQGLPQWCVSITLVQDRRPIAAALHSPALAETYRAATEIGAFRDNRPIAPSTKTVLDAALVATSQPPFPGRQAGVTAAAGRTLTALLEHAAAVRNFGPTSWQIADTAAGRVDAFWLNGIDDTNLLAGALIAEQAGSIVTDITGQPWIPGASGFLTAPSGLHSTLVGLLNHRPG</sequence>
<keyword evidence="3" id="KW-1185">Reference proteome</keyword>
<dbReference type="Pfam" id="PF00459">
    <property type="entry name" value="Inositol_P"/>
    <property type="match status" value="1"/>
</dbReference>
<comment type="cofactor">
    <cofactor evidence="1">
        <name>Mg(2+)</name>
        <dbReference type="ChEBI" id="CHEBI:18420"/>
    </cofactor>
</comment>
<gene>
    <name evidence="2" type="ORF">GLP40_25175</name>
</gene>
<dbReference type="PANTHER" id="PTHR20854">
    <property type="entry name" value="INOSITOL MONOPHOSPHATASE"/>
    <property type="match status" value="1"/>
</dbReference>
<dbReference type="Gene3D" id="3.40.190.80">
    <property type="match status" value="1"/>
</dbReference>
<keyword evidence="1" id="KW-0479">Metal-binding</keyword>
<dbReference type="Gene3D" id="3.30.540.10">
    <property type="entry name" value="Fructose-1,6-Bisphosphatase, subunit A, domain 1"/>
    <property type="match status" value="1"/>
</dbReference>
<feature type="binding site" evidence="1">
    <location>
        <position position="82"/>
    </location>
    <ligand>
        <name>Mg(2+)</name>
        <dbReference type="ChEBI" id="CHEBI:18420"/>
        <label>1</label>
        <note>catalytic</note>
    </ligand>
</feature>
<protein>
    <submittedName>
        <fullName evidence="2">Inositol monophosphatase</fullName>
    </submittedName>
</protein>
<proteinExistence type="predicted"/>
<feature type="binding site" evidence="1">
    <location>
        <position position="84"/>
    </location>
    <ligand>
        <name>Mg(2+)</name>
        <dbReference type="ChEBI" id="CHEBI:18420"/>
        <label>1</label>
        <note>catalytic</note>
    </ligand>
</feature>
<dbReference type="GO" id="GO:0006020">
    <property type="term" value="P:inositol metabolic process"/>
    <property type="evidence" value="ECO:0007669"/>
    <property type="project" value="TreeGrafter"/>
</dbReference>
<feature type="binding site" evidence="1">
    <location>
        <position position="85"/>
    </location>
    <ligand>
        <name>Mg(2+)</name>
        <dbReference type="ChEBI" id="CHEBI:18420"/>
        <label>1</label>
        <note>catalytic</note>
    </ligand>
</feature>
<organism evidence="2 3">
    <name type="scientific">Nocardia aurantiaca</name>
    <dbReference type="NCBI Taxonomy" id="2675850"/>
    <lineage>
        <taxon>Bacteria</taxon>
        <taxon>Bacillati</taxon>
        <taxon>Actinomycetota</taxon>
        <taxon>Actinomycetes</taxon>
        <taxon>Mycobacteriales</taxon>
        <taxon>Nocardiaceae</taxon>
        <taxon>Nocardia</taxon>
    </lineage>
</organism>
<evidence type="ECO:0000256" key="1">
    <source>
        <dbReference type="PIRSR" id="PIRSR600760-2"/>
    </source>
</evidence>
<comment type="caution">
    <text evidence="2">The sequence shown here is derived from an EMBL/GenBank/DDBJ whole genome shotgun (WGS) entry which is preliminary data.</text>
</comment>
<dbReference type="Proteomes" id="UP000432464">
    <property type="component" value="Unassembled WGS sequence"/>
</dbReference>
<dbReference type="SUPFAM" id="SSF56655">
    <property type="entry name" value="Carbohydrate phosphatase"/>
    <property type="match status" value="1"/>
</dbReference>